<proteinExistence type="predicted"/>
<protein>
    <submittedName>
        <fullName evidence="4">Uncharacterized protein</fullName>
    </submittedName>
</protein>
<organism evidence="4 5">
    <name type="scientific">Helicobacter didelphidarum</name>
    <dbReference type="NCBI Taxonomy" id="2040648"/>
    <lineage>
        <taxon>Bacteria</taxon>
        <taxon>Pseudomonadati</taxon>
        <taxon>Campylobacterota</taxon>
        <taxon>Epsilonproteobacteria</taxon>
        <taxon>Campylobacterales</taxon>
        <taxon>Helicobacteraceae</taxon>
        <taxon>Helicobacter</taxon>
    </lineage>
</organism>
<dbReference type="Pfam" id="PF22178">
    <property type="entry name" value="Gp5_trimer_C"/>
    <property type="match status" value="1"/>
</dbReference>
<evidence type="ECO:0000313" key="5">
    <source>
        <dbReference type="Proteomes" id="UP000256379"/>
    </source>
</evidence>
<dbReference type="Pfam" id="PF04717">
    <property type="entry name" value="Phage_base_V"/>
    <property type="match status" value="1"/>
</dbReference>
<keyword evidence="5" id="KW-1185">Reference proteome</keyword>
<dbReference type="EMBL" id="NXLQ01000073">
    <property type="protein sequence ID" value="RDU60906.1"/>
    <property type="molecule type" value="Genomic_DNA"/>
</dbReference>
<feature type="domain" description="Gp5/Type VI secretion system Vgr C-terminal trimerisation" evidence="3">
    <location>
        <begin position="283"/>
        <end position="387"/>
    </location>
</feature>
<sequence length="536" mass="59301">MLAHTLSSNDNATPTNPTFSYSNTLTLLPHHISFIPSPKCKPKAPNNTLGIVIGEGYSKAKSIEEAQDSILQESNTLYTDDYGRVRVRVNAFVSQEYIDRKILGENDSNADDRERSSKASDKVDGSNNINDRERRDSSNRDSNILDRDSHFNQDSNHSSYLRDSHLSDSSNRDSKESLHTSSSPLSRGNTDSINNTTNPSSPYSSSHPHISYTPFLRVASPIASNHSGLFAIPRVGDEVIISYLENDIDKPYISSSLYNVSNPSINDLPFNDNQTSLSSKTIGRDENGINELTLSNIKDKEQIYLHAQRDYDEIIEHNFTQRIKHNKDSQVKGNYTESINKYHKQEILGMKDVRVGAEYLTNVALSKDTIVGGSHTLNIGIDNKLRVAKNSSEYVGGDKNVEVGGKVEERISGIKNIYIRNNKEETIEGAYDLQTIKEYNLASESQINIISQDNILLSSAKSSAFETEKNHINMADNIAMNAQTDIEMRANNQVSFTIGDTTITAKGDSVIIKAGGVEVVIDSKGLVVKGGEVKSE</sequence>
<feature type="compositionally biased region" description="Basic and acidic residues" evidence="1">
    <location>
        <begin position="160"/>
        <end position="178"/>
    </location>
</feature>
<dbReference type="AlphaFoldDB" id="A0A3D8I7D3"/>
<feature type="domain" description="Gp5/Type VI secretion system Vgr protein OB-fold" evidence="2">
    <location>
        <begin position="214"/>
        <end position="258"/>
    </location>
</feature>
<dbReference type="InterPro" id="IPR006531">
    <property type="entry name" value="Gp5/Vgr_OB"/>
</dbReference>
<feature type="region of interest" description="Disordered" evidence="1">
    <location>
        <begin position="107"/>
        <end position="207"/>
    </location>
</feature>
<feature type="compositionally biased region" description="Basic and acidic residues" evidence="1">
    <location>
        <begin position="107"/>
        <end position="151"/>
    </location>
</feature>
<evidence type="ECO:0000259" key="2">
    <source>
        <dbReference type="Pfam" id="PF04717"/>
    </source>
</evidence>
<evidence type="ECO:0000256" key="1">
    <source>
        <dbReference type="SAM" id="MobiDB-lite"/>
    </source>
</evidence>
<dbReference type="InterPro" id="IPR037026">
    <property type="entry name" value="Vgr_OB-fold_dom_sf"/>
</dbReference>
<dbReference type="InterPro" id="IPR054030">
    <property type="entry name" value="Gp5_Vgr_C"/>
</dbReference>
<comment type="caution">
    <text evidence="4">The sequence shown here is derived from an EMBL/GenBank/DDBJ whole genome shotgun (WGS) entry which is preliminary data.</text>
</comment>
<feature type="compositionally biased region" description="Polar residues" evidence="1">
    <location>
        <begin position="179"/>
        <end position="188"/>
    </location>
</feature>
<feature type="compositionally biased region" description="Low complexity" evidence="1">
    <location>
        <begin position="189"/>
        <end position="207"/>
    </location>
</feature>
<dbReference type="Proteomes" id="UP000256379">
    <property type="component" value="Unassembled WGS sequence"/>
</dbReference>
<reference evidence="4 5" key="1">
    <citation type="submission" date="2018-04" db="EMBL/GenBank/DDBJ databases">
        <title>Novel Campyloabacter and Helicobacter Species and Strains.</title>
        <authorList>
            <person name="Mannion A.J."/>
            <person name="Shen Z."/>
            <person name="Fox J.G."/>
        </authorList>
    </citation>
    <scope>NUCLEOTIDE SEQUENCE [LARGE SCALE GENOMIC DNA]</scope>
    <source>
        <strain evidence="4 5">MIT 17-337</strain>
    </source>
</reference>
<dbReference type="SUPFAM" id="SSF69349">
    <property type="entry name" value="Phage fibre proteins"/>
    <property type="match status" value="1"/>
</dbReference>
<evidence type="ECO:0000259" key="3">
    <source>
        <dbReference type="Pfam" id="PF22178"/>
    </source>
</evidence>
<accession>A0A3D8I7D3</accession>
<dbReference type="Gene3D" id="2.40.50.230">
    <property type="entry name" value="Gp5 N-terminal domain"/>
    <property type="match status" value="1"/>
</dbReference>
<dbReference type="SUPFAM" id="SSF69255">
    <property type="entry name" value="gp5 N-terminal domain-like"/>
    <property type="match status" value="1"/>
</dbReference>
<evidence type="ECO:0000313" key="4">
    <source>
        <dbReference type="EMBL" id="RDU60906.1"/>
    </source>
</evidence>
<name>A0A3D8I7D3_9HELI</name>
<gene>
    <name evidence="4" type="ORF">CQA53_10560</name>
</gene>
<dbReference type="OrthoDB" id="5315716at2"/>